<dbReference type="GeneID" id="6506265"/>
<dbReference type="HOGENOM" id="CLU_064811_0_0_1"/>
<evidence type="ECO:0000313" key="2">
    <source>
        <dbReference type="EMBL" id="EDV33278.2"/>
    </source>
</evidence>
<feature type="compositionally biased region" description="Basic residues" evidence="1">
    <location>
        <begin position="114"/>
        <end position="125"/>
    </location>
</feature>
<protein>
    <recommendedName>
        <fullName evidence="4">BESS domain-containing protein</fullName>
    </recommendedName>
</protein>
<reference evidence="2 3" key="1">
    <citation type="journal article" date="2007" name="Nature">
        <title>Evolution of genes and genomes on the Drosophila phylogeny.</title>
        <authorList>
            <consortium name="Drosophila 12 Genomes Consortium"/>
            <person name="Clark A.G."/>
            <person name="Eisen M.B."/>
            <person name="Smith D.R."/>
            <person name="Bergman C.M."/>
            <person name="Oliver B."/>
            <person name="Markow T.A."/>
            <person name="Kaufman T.C."/>
            <person name="Kellis M."/>
            <person name="Gelbart W."/>
            <person name="Iyer V.N."/>
            <person name="Pollard D.A."/>
            <person name="Sackton T.B."/>
            <person name="Larracuente A.M."/>
            <person name="Singh N.D."/>
            <person name="Abad J.P."/>
            <person name="Abt D.N."/>
            <person name="Adryan B."/>
            <person name="Aguade M."/>
            <person name="Akashi H."/>
            <person name="Anderson W.W."/>
            <person name="Aquadro C.F."/>
            <person name="Ardell D.H."/>
            <person name="Arguello R."/>
            <person name="Artieri C.G."/>
            <person name="Barbash D.A."/>
            <person name="Barker D."/>
            <person name="Barsanti P."/>
            <person name="Batterham P."/>
            <person name="Batzoglou S."/>
            <person name="Begun D."/>
            <person name="Bhutkar A."/>
            <person name="Blanco E."/>
            <person name="Bosak S.A."/>
            <person name="Bradley R.K."/>
            <person name="Brand A.D."/>
            <person name="Brent M.R."/>
            <person name="Brooks A.N."/>
            <person name="Brown R.H."/>
            <person name="Butlin R.K."/>
            <person name="Caggese C."/>
            <person name="Calvi B.R."/>
            <person name="Bernardo de Carvalho A."/>
            <person name="Caspi A."/>
            <person name="Castrezana S."/>
            <person name="Celniker S.E."/>
            <person name="Chang J.L."/>
            <person name="Chapple C."/>
            <person name="Chatterji S."/>
            <person name="Chinwalla A."/>
            <person name="Civetta A."/>
            <person name="Clifton S.W."/>
            <person name="Comeron J.M."/>
            <person name="Costello J.C."/>
            <person name="Coyne J.A."/>
            <person name="Daub J."/>
            <person name="David R.G."/>
            <person name="Delcher A.L."/>
            <person name="Delehaunty K."/>
            <person name="Do C.B."/>
            <person name="Ebling H."/>
            <person name="Edwards K."/>
            <person name="Eickbush T."/>
            <person name="Evans J.D."/>
            <person name="Filipski A."/>
            <person name="Findeiss S."/>
            <person name="Freyhult E."/>
            <person name="Fulton L."/>
            <person name="Fulton R."/>
            <person name="Garcia A.C."/>
            <person name="Gardiner A."/>
            <person name="Garfield D.A."/>
            <person name="Garvin B.E."/>
            <person name="Gibson G."/>
            <person name="Gilbert D."/>
            <person name="Gnerre S."/>
            <person name="Godfrey J."/>
            <person name="Good R."/>
            <person name="Gotea V."/>
            <person name="Gravely B."/>
            <person name="Greenberg A.J."/>
            <person name="Griffiths-Jones S."/>
            <person name="Gross S."/>
            <person name="Guigo R."/>
            <person name="Gustafson E.A."/>
            <person name="Haerty W."/>
            <person name="Hahn M.W."/>
            <person name="Halligan D.L."/>
            <person name="Halpern A.L."/>
            <person name="Halter G.M."/>
            <person name="Han M.V."/>
            <person name="Heger A."/>
            <person name="Hillier L."/>
            <person name="Hinrichs A.S."/>
            <person name="Holmes I."/>
            <person name="Hoskins R.A."/>
            <person name="Hubisz M.J."/>
            <person name="Hultmark D."/>
            <person name="Huntley M.A."/>
            <person name="Jaffe D.B."/>
            <person name="Jagadeeshan S."/>
            <person name="Jeck W.R."/>
            <person name="Johnson J."/>
            <person name="Jones C.D."/>
            <person name="Jordan W.C."/>
            <person name="Karpen G.H."/>
            <person name="Kataoka E."/>
            <person name="Keightley P.D."/>
            <person name="Kheradpour P."/>
            <person name="Kirkness E.F."/>
            <person name="Koerich L.B."/>
            <person name="Kristiansen K."/>
            <person name="Kudrna D."/>
            <person name="Kulathinal R.J."/>
            <person name="Kumar S."/>
            <person name="Kwok R."/>
            <person name="Lander E."/>
            <person name="Langley C.H."/>
            <person name="Lapoint R."/>
            <person name="Lazzaro B.P."/>
            <person name="Lee S.J."/>
            <person name="Levesque L."/>
            <person name="Li R."/>
            <person name="Lin C.F."/>
            <person name="Lin M.F."/>
            <person name="Lindblad-Toh K."/>
            <person name="Llopart A."/>
            <person name="Long M."/>
            <person name="Low L."/>
            <person name="Lozovsky E."/>
            <person name="Lu J."/>
            <person name="Luo M."/>
            <person name="Machado C.A."/>
            <person name="Makalowski W."/>
            <person name="Marzo M."/>
            <person name="Matsuda M."/>
            <person name="Matzkin L."/>
            <person name="McAllister B."/>
            <person name="McBride C.S."/>
            <person name="McKernan B."/>
            <person name="McKernan K."/>
            <person name="Mendez-Lago M."/>
            <person name="Minx P."/>
            <person name="Mollenhauer M.U."/>
            <person name="Montooth K."/>
            <person name="Mount S.M."/>
            <person name="Mu X."/>
            <person name="Myers E."/>
            <person name="Negre B."/>
            <person name="Newfeld S."/>
            <person name="Nielsen R."/>
            <person name="Noor M.A."/>
            <person name="O'Grady P."/>
            <person name="Pachter L."/>
            <person name="Papaceit M."/>
            <person name="Parisi M.J."/>
            <person name="Parisi M."/>
            <person name="Parts L."/>
            <person name="Pedersen J.S."/>
            <person name="Pesole G."/>
            <person name="Phillippy A.M."/>
            <person name="Ponting C.P."/>
            <person name="Pop M."/>
            <person name="Porcelli D."/>
            <person name="Powell J.R."/>
            <person name="Prohaska S."/>
            <person name="Pruitt K."/>
            <person name="Puig M."/>
            <person name="Quesneville H."/>
            <person name="Ram K.R."/>
            <person name="Rand D."/>
            <person name="Rasmussen M.D."/>
            <person name="Reed L.K."/>
            <person name="Reenan R."/>
            <person name="Reily A."/>
            <person name="Remington K.A."/>
            <person name="Rieger T.T."/>
            <person name="Ritchie M.G."/>
            <person name="Robin C."/>
            <person name="Rogers Y.H."/>
            <person name="Rohde C."/>
            <person name="Rozas J."/>
            <person name="Rubenfield M.J."/>
            <person name="Ruiz A."/>
            <person name="Russo S."/>
            <person name="Salzberg S.L."/>
            <person name="Sanchez-Gracia A."/>
            <person name="Saranga D.J."/>
            <person name="Sato H."/>
            <person name="Schaeffer S.W."/>
            <person name="Schatz M.C."/>
            <person name="Schlenke T."/>
            <person name="Schwartz R."/>
            <person name="Segarra C."/>
            <person name="Singh R.S."/>
            <person name="Sirot L."/>
            <person name="Sirota M."/>
            <person name="Sisneros N.B."/>
            <person name="Smith C.D."/>
            <person name="Smith T.F."/>
            <person name="Spieth J."/>
            <person name="Stage D.E."/>
            <person name="Stark A."/>
            <person name="Stephan W."/>
            <person name="Strausberg R.L."/>
            <person name="Strempel S."/>
            <person name="Sturgill D."/>
            <person name="Sutton G."/>
            <person name="Sutton G.G."/>
            <person name="Tao W."/>
            <person name="Teichmann S."/>
            <person name="Tobari Y.N."/>
            <person name="Tomimura Y."/>
            <person name="Tsolas J.M."/>
            <person name="Valente V.L."/>
            <person name="Venter E."/>
            <person name="Venter J.C."/>
            <person name="Vicario S."/>
            <person name="Vieira F.G."/>
            <person name="Vilella A.J."/>
            <person name="Villasante A."/>
            <person name="Walenz B."/>
            <person name="Wang J."/>
            <person name="Wasserman M."/>
            <person name="Watts T."/>
            <person name="Wilson D."/>
            <person name="Wilson R.K."/>
            <person name="Wing R.A."/>
            <person name="Wolfner M.F."/>
            <person name="Wong A."/>
            <person name="Wong G.K."/>
            <person name="Wu C.I."/>
            <person name="Wu G."/>
            <person name="Yamamoto D."/>
            <person name="Yang H.P."/>
            <person name="Yang S.P."/>
            <person name="Yorke J.A."/>
            <person name="Yoshida K."/>
            <person name="Zdobnov E."/>
            <person name="Zhang P."/>
            <person name="Zhang Y."/>
            <person name="Zimin A.V."/>
            <person name="Baldwin J."/>
            <person name="Abdouelleil A."/>
            <person name="Abdulkadir J."/>
            <person name="Abebe A."/>
            <person name="Abera B."/>
            <person name="Abreu J."/>
            <person name="Acer S.C."/>
            <person name="Aftuck L."/>
            <person name="Alexander A."/>
            <person name="An P."/>
            <person name="Anderson E."/>
            <person name="Anderson S."/>
            <person name="Arachi H."/>
            <person name="Azer M."/>
            <person name="Bachantsang P."/>
            <person name="Barry A."/>
            <person name="Bayul T."/>
            <person name="Berlin A."/>
            <person name="Bessette D."/>
            <person name="Bloom T."/>
            <person name="Blye J."/>
            <person name="Boguslavskiy L."/>
            <person name="Bonnet C."/>
            <person name="Boukhgalter B."/>
            <person name="Bourzgui I."/>
            <person name="Brown A."/>
            <person name="Cahill P."/>
            <person name="Channer S."/>
            <person name="Cheshatsang Y."/>
            <person name="Chuda L."/>
            <person name="Citroen M."/>
            <person name="Collymore A."/>
            <person name="Cooke P."/>
            <person name="Costello M."/>
            <person name="D'Aco K."/>
            <person name="Daza R."/>
            <person name="De Haan G."/>
            <person name="DeGray S."/>
            <person name="DeMaso C."/>
            <person name="Dhargay N."/>
            <person name="Dooley K."/>
            <person name="Dooley E."/>
            <person name="Doricent M."/>
            <person name="Dorje P."/>
            <person name="Dorjee K."/>
            <person name="Dupes A."/>
            <person name="Elong R."/>
            <person name="Falk J."/>
            <person name="Farina A."/>
            <person name="Faro S."/>
            <person name="Ferguson D."/>
            <person name="Fisher S."/>
            <person name="Foley C.D."/>
            <person name="Franke A."/>
            <person name="Friedrich D."/>
            <person name="Gadbois L."/>
            <person name="Gearin G."/>
            <person name="Gearin C.R."/>
            <person name="Giannoukos G."/>
            <person name="Goode T."/>
            <person name="Graham J."/>
            <person name="Grandbois E."/>
            <person name="Grewal S."/>
            <person name="Gyaltsen K."/>
            <person name="Hafez N."/>
            <person name="Hagos B."/>
            <person name="Hall J."/>
            <person name="Henson C."/>
            <person name="Hollinger A."/>
            <person name="Honan T."/>
            <person name="Huard M.D."/>
            <person name="Hughes L."/>
            <person name="Hurhula B."/>
            <person name="Husby M.E."/>
            <person name="Kamat A."/>
            <person name="Kanga B."/>
            <person name="Kashin S."/>
            <person name="Khazanovich D."/>
            <person name="Kisner P."/>
            <person name="Lance K."/>
            <person name="Lara M."/>
            <person name="Lee W."/>
            <person name="Lennon N."/>
            <person name="Letendre F."/>
            <person name="LeVine R."/>
            <person name="Lipovsky A."/>
            <person name="Liu X."/>
            <person name="Liu J."/>
            <person name="Liu S."/>
            <person name="Lokyitsang T."/>
            <person name="Lokyitsang Y."/>
            <person name="Lubonja R."/>
            <person name="Lui A."/>
            <person name="MacDonald P."/>
            <person name="Magnisalis V."/>
            <person name="Maru K."/>
            <person name="Matthews C."/>
            <person name="McCusker W."/>
            <person name="McDonough S."/>
            <person name="Mehta T."/>
            <person name="Meldrim J."/>
            <person name="Meneus L."/>
            <person name="Mihai O."/>
            <person name="Mihalev A."/>
            <person name="Mihova T."/>
            <person name="Mittelman R."/>
            <person name="Mlenga V."/>
            <person name="Montmayeur A."/>
            <person name="Mulrain L."/>
            <person name="Navidi A."/>
            <person name="Naylor J."/>
            <person name="Negash T."/>
            <person name="Nguyen T."/>
            <person name="Nguyen N."/>
            <person name="Nicol R."/>
            <person name="Norbu C."/>
            <person name="Norbu N."/>
            <person name="Novod N."/>
            <person name="O'Neill B."/>
            <person name="Osman S."/>
            <person name="Markiewicz E."/>
            <person name="Oyono O.L."/>
            <person name="Patti C."/>
            <person name="Phunkhang P."/>
            <person name="Pierre F."/>
            <person name="Priest M."/>
            <person name="Raghuraman S."/>
            <person name="Rege F."/>
            <person name="Reyes R."/>
            <person name="Rise C."/>
            <person name="Rogov P."/>
            <person name="Ross K."/>
            <person name="Ryan E."/>
            <person name="Settipalli S."/>
            <person name="Shea T."/>
            <person name="Sherpa N."/>
            <person name="Shi L."/>
            <person name="Shih D."/>
            <person name="Sparrow T."/>
            <person name="Spaulding J."/>
            <person name="Stalker J."/>
            <person name="Stange-Thomann N."/>
            <person name="Stavropoulos S."/>
            <person name="Stone C."/>
            <person name="Strader C."/>
            <person name="Tesfaye S."/>
            <person name="Thomson T."/>
            <person name="Thoulutsang Y."/>
            <person name="Thoulutsang D."/>
            <person name="Topham K."/>
            <person name="Topping I."/>
            <person name="Tsamla T."/>
            <person name="Vassiliev H."/>
            <person name="Vo A."/>
            <person name="Wangchuk T."/>
            <person name="Wangdi T."/>
            <person name="Weiand M."/>
            <person name="Wilkinson J."/>
            <person name="Wilson A."/>
            <person name="Yadav S."/>
            <person name="Young G."/>
            <person name="Yu Q."/>
            <person name="Zembek L."/>
            <person name="Zhong D."/>
            <person name="Zimmer A."/>
            <person name="Zwirko Z."/>
            <person name="Jaffe D.B."/>
            <person name="Alvarez P."/>
            <person name="Brockman W."/>
            <person name="Butler J."/>
            <person name="Chin C."/>
            <person name="Gnerre S."/>
            <person name="Grabherr M."/>
            <person name="Kleber M."/>
            <person name="Mauceli E."/>
            <person name="MacCallum I."/>
        </authorList>
    </citation>
    <scope>NUCLEOTIDE SEQUENCE [LARGE SCALE GENOMIC DNA]</scope>
    <source>
        <strain evidence="3">Tucson 14024-0371.13</strain>
    </source>
</reference>
<accession>B3MVL3</accession>
<dbReference type="InParanoid" id="B3MVL3"/>
<dbReference type="eggNOG" id="ENOG502TB9F">
    <property type="taxonomic scope" value="Eukaryota"/>
</dbReference>
<evidence type="ECO:0000313" key="3">
    <source>
        <dbReference type="Proteomes" id="UP000007801"/>
    </source>
</evidence>
<keyword evidence="3" id="KW-1185">Reference proteome</keyword>
<dbReference type="KEGG" id="dan:6506265"/>
<sequence length="260" mass="30685">MKIAKMKLESKIRKEAPVDKSVRRQYHQRYRSEWERFPSFSHWLQPSNDGYSAHCKICDVNVLARLASIKQHHITRKHQEAMKCNDFLCKNLIKEELEAVMQLPEDTRAYSTKTKTKPKSKAKPKIKTEMKEDDEVVDEDLASNDSMLDDLLGGEPLEAQYIPEEVQMDENQEQEAHIEEEVYEEINNKQDQEIQDDYNDELLSEENMMSEFDLFGKSVALQLNNMRLEDALLCQERLQVVLTEFRLKILKRKREGKRSF</sequence>
<evidence type="ECO:0008006" key="4">
    <source>
        <dbReference type="Google" id="ProtNLM"/>
    </source>
</evidence>
<dbReference type="Proteomes" id="UP000007801">
    <property type="component" value="Unassembled WGS sequence"/>
</dbReference>
<dbReference type="EMBL" id="CH902624">
    <property type="protein sequence ID" value="EDV33278.2"/>
    <property type="molecule type" value="Genomic_DNA"/>
</dbReference>
<dbReference type="AlphaFoldDB" id="B3MVL3"/>
<name>B3MVL3_DROAN</name>
<organism evidence="2 3">
    <name type="scientific">Drosophila ananassae</name>
    <name type="common">Fruit fly</name>
    <dbReference type="NCBI Taxonomy" id="7217"/>
    <lineage>
        <taxon>Eukaryota</taxon>
        <taxon>Metazoa</taxon>
        <taxon>Ecdysozoa</taxon>
        <taxon>Arthropoda</taxon>
        <taxon>Hexapoda</taxon>
        <taxon>Insecta</taxon>
        <taxon>Pterygota</taxon>
        <taxon>Neoptera</taxon>
        <taxon>Endopterygota</taxon>
        <taxon>Diptera</taxon>
        <taxon>Brachycera</taxon>
        <taxon>Muscomorpha</taxon>
        <taxon>Ephydroidea</taxon>
        <taxon>Drosophilidae</taxon>
        <taxon>Drosophila</taxon>
        <taxon>Sophophora</taxon>
    </lineage>
</organism>
<evidence type="ECO:0000256" key="1">
    <source>
        <dbReference type="SAM" id="MobiDB-lite"/>
    </source>
</evidence>
<feature type="region of interest" description="Disordered" evidence="1">
    <location>
        <begin position="110"/>
        <end position="137"/>
    </location>
</feature>
<dbReference type="OrthoDB" id="6577442at2759"/>
<dbReference type="FunCoup" id="B3MVL3">
    <property type="interactions" value="23"/>
</dbReference>
<gene>
    <name evidence="2" type="primary">Dana\GF23624</name>
    <name evidence="2" type="synonym">dana_GLEANR_841</name>
    <name evidence="2" type="ORF">GF23624</name>
</gene>
<proteinExistence type="predicted"/>